<sequence>MPTIKCTVTECQYNSNVMCDAPMIQVNRTRTEQSSTSEETQCDTFKPKA</sequence>
<dbReference type="Pfam" id="PF07561">
    <property type="entry name" value="DUF1540"/>
    <property type="match status" value="1"/>
</dbReference>
<protein>
    <recommendedName>
        <fullName evidence="2">DUF1540 domain-containing protein</fullName>
    </recommendedName>
</protein>
<dbReference type="AlphaFoldDB" id="F6B8C5"/>
<evidence type="ECO:0000313" key="4">
    <source>
        <dbReference type="Proteomes" id="UP000009226"/>
    </source>
</evidence>
<feature type="region of interest" description="Disordered" evidence="1">
    <location>
        <begin position="29"/>
        <end position="49"/>
    </location>
</feature>
<evidence type="ECO:0000313" key="3">
    <source>
        <dbReference type="EMBL" id="AEF94689.1"/>
    </source>
</evidence>
<organism evidence="3 4">
    <name type="scientific">Desulfotomaculum nigrificans (strain DSM 14880 / VKM B-2319 / CO-1-SRB)</name>
    <name type="common">Desulfotomaculum carboxydivorans</name>
    <dbReference type="NCBI Taxonomy" id="868595"/>
    <lineage>
        <taxon>Bacteria</taxon>
        <taxon>Bacillati</taxon>
        <taxon>Bacillota</taxon>
        <taxon>Clostridia</taxon>
        <taxon>Eubacteriales</taxon>
        <taxon>Desulfotomaculaceae</taxon>
        <taxon>Desulfotomaculum</taxon>
    </lineage>
</organism>
<keyword evidence="4" id="KW-1185">Reference proteome</keyword>
<gene>
    <name evidence="3" type="ordered locus">Desca_1845</name>
</gene>
<dbReference type="RefSeq" id="WP_003544321.1">
    <property type="nucleotide sequence ID" value="NC_015565.1"/>
</dbReference>
<evidence type="ECO:0000256" key="1">
    <source>
        <dbReference type="SAM" id="MobiDB-lite"/>
    </source>
</evidence>
<dbReference type="EMBL" id="CP002736">
    <property type="protein sequence ID" value="AEF94689.1"/>
    <property type="molecule type" value="Genomic_DNA"/>
</dbReference>
<dbReference type="KEGG" id="dca:Desca_1845"/>
<accession>F6B8C5</accession>
<dbReference type="eggNOG" id="ENOG50339IG">
    <property type="taxonomic scope" value="Bacteria"/>
</dbReference>
<dbReference type="HOGENOM" id="CLU_201605_1_0_9"/>
<proteinExistence type="predicted"/>
<dbReference type="Proteomes" id="UP000009226">
    <property type="component" value="Chromosome"/>
</dbReference>
<dbReference type="InterPro" id="IPR011437">
    <property type="entry name" value="DUF1540"/>
</dbReference>
<reference evidence="3" key="1">
    <citation type="submission" date="2011-05" db="EMBL/GenBank/DDBJ databases">
        <title>Complete sequence of Desulfotomaculum carboxydivorans CO-1-SRB.</title>
        <authorList>
            <consortium name="US DOE Joint Genome Institute"/>
            <person name="Lucas S."/>
            <person name="Han J."/>
            <person name="Lapidus A."/>
            <person name="Cheng J.-F."/>
            <person name="Goodwin L."/>
            <person name="Pitluck S."/>
            <person name="Peters L."/>
            <person name="Mikhailova N."/>
            <person name="Lu M."/>
            <person name="Han C."/>
            <person name="Tapia R."/>
            <person name="Land M."/>
            <person name="Hauser L."/>
            <person name="Kyrpides N."/>
            <person name="Ivanova N."/>
            <person name="Pagani I."/>
            <person name="Stams A."/>
            <person name="Plugge C."/>
            <person name="Muyzer G."/>
            <person name="Kuever J."/>
            <person name="Parshina S."/>
            <person name="Ivanova A."/>
            <person name="Nazina T."/>
            <person name="Woyke T."/>
        </authorList>
    </citation>
    <scope>NUCLEOTIDE SEQUENCE [LARGE SCALE GENOMIC DNA]</scope>
    <source>
        <strain evidence="3">CO-1-SRB</strain>
    </source>
</reference>
<name>F6B8C5_DESCC</name>
<feature type="domain" description="DUF1540" evidence="2">
    <location>
        <begin position="4"/>
        <end position="45"/>
    </location>
</feature>
<evidence type="ECO:0000259" key="2">
    <source>
        <dbReference type="Pfam" id="PF07561"/>
    </source>
</evidence>